<feature type="region of interest" description="Disordered" evidence="10">
    <location>
        <begin position="270"/>
        <end position="325"/>
    </location>
</feature>
<dbReference type="GO" id="GO:0045476">
    <property type="term" value="P:nurse cell apoptotic process"/>
    <property type="evidence" value="ECO:0007669"/>
    <property type="project" value="UniProtKB-ARBA"/>
</dbReference>
<feature type="compositionally biased region" description="Polar residues" evidence="10">
    <location>
        <begin position="133"/>
        <end position="150"/>
    </location>
</feature>
<keyword evidence="3" id="KW-0221">Differentiation</keyword>
<feature type="compositionally biased region" description="Basic and acidic residues" evidence="10">
    <location>
        <begin position="466"/>
        <end position="491"/>
    </location>
</feature>
<dbReference type="EnsemblMetazoa" id="XM_006567480">
    <property type="protein sequence ID" value="XP_006567543"/>
    <property type="gene ID" value="LOC725336"/>
</dbReference>
<feature type="compositionally biased region" description="Acidic residues" evidence="10">
    <location>
        <begin position="287"/>
        <end position="311"/>
    </location>
</feature>
<dbReference type="SUPFAM" id="SSF54695">
    <property type="entry name" value="POZ domain"/>
    <property type="match status" value="1"/>
</dbReference>
<keyword evidence="14" id="KW-1185">Reference proteome</keyword>
<dbReference type="PANTHER" id="PTHR23110">
    <property type="entry name" value="BTB DOMAIN TRANSCRIPTION FACTOR"/>
    <property type="match status" value="1"/>
</dbReference>
<dbReference type="FunFam" id="3.30.710.10:FF:000091">
    <property type="entry name" value="Lola, isoform F"/>
    <property type="match status" value="1"/>
</dbReference>
<evidence type="ECO:0000256" key="6">
    <source>
        <dbReference type="ARBA" id="ARBA00023163"/>
    </source>
</evidence>
<dbReference type="Pfam" id="PF00651">
    <property type="entry name" value="BTB"/>
    <property type="match status" value="1"/>
</dbReference>
<evidence type="ECO:0000256" key="2">
    <source>
        <dbReference type="ARBA" id="ARBA00022473"/>
    </source>
</evidence>
<dbReference type="RefSeq" id="XP_006567541.1">
    <property type="nucleotide sequence ID" value="XM_006567478.3"/>
</dbReference>
<keyword evidence="9" id="KW-0863">Zinc-finger</keyword>
<keyword evidence="2" id="KW-0217">Developmental protein</keyword>
<dbReference type="GO" id="GO:0048813">
    <property type="term" value="P:dendrite morphogenesis"/>
    <property type="evidence" value="ECO:0007669"/>
    <property type="project" value="UniProtKB-ARBA"/>
</dbReference>
<feature type="region of interest" description="Disordered" evidence="10">
    <location>
        <begin position="115"/>
        <end position="225"/>
    </location>
</feature>
<feature type="domain" description="C2H2-type" evidence="12">
    <location>
        <begin position="721"/>
        <end position="748"/>
    </location>
</feature>
<evidence type="ECO:0000313" key="15">
    <source>
        <dbReference type="RefSeq" id="XP_006567540.1"/>
    </source>
</evidence>
<feature type="domain" description="BTB" evidence="11">
    <location>
        <begin position="32"/>
        <end position="97"/>
    </location>
</feature>
<dbReference type="SMART" id="SM00225">
    <property type="entry name" value="BTB"/>
    <property type="match status" value="1"/>
</dbReference>
<dbReference type="Gene3D" id="3.30.160.60">
    <property type="entry name" value="Classic Zinc Finger"/>
    <property type="match status" value="1"/>
</dbReference>
<feature type="compositionally biased region" description="Basic and acidic residues" evidence="10">
    <location>
        <begin position="615"/>
        <end position="624"/>
    </location>
</feature>
<keyword evidence="6" id="KW-0804">Transcription</keyword>
<evidence type="ECO:0000313" key="14">
    <source>
        <dbReference type="Proteomes" id="UP000005203"/>
    </source>
</evidence>
<evidence type="ECO:0000256" key="4">
    <source>
        <dbReference type="ARBA" id="ARBA00022902"/>
    </source>
</evidence>
<feature type="compositionally biased region" description="Low complexity" evidence="10">
    <location>
        <begin position="799"/>
        <end position="811"/>
    </location>
</feature>
<dbReference type="InterPro" id="IPR013087">
    <property type="entry name" value="Znf_C2H2_type"/>
</dbReference>
<dbReference type="KEGG" id="ame:725336"/>
<dbReference type="EnsemblMetazoa" id="XM_006567477">
    <property type="protein sequence ID" value="XP_006567540"/>
    <property type="gene ID" value="LOC725336"/>
</dbReference>
<feature type="compositionally biased region" description="Basic and acidic residues" evidence="10">
    <location>
        <begin position="271"/>
        <end position="286"/>
    </location>
</feature>
<proteinExistence type="predicted"/>
<feature type="compositionally biased region" description="Basic and acidic residues" evidence="10">
    <location>
        <begin position="522"/>
        <end position="604"/>
    </location>
</feature>
<evidence type="ECO:0000256" key="8">
    <source>
        <dbReference type="ARBA" id="ARBA00037382"/>
    </source>
</evidence>
<evidence type="ECO:0000313" key="17">
    <source>
        <dbReference type="RefSeq" id="XP_006567543.1"/>
    </source>
</evidence>
<dbReference type="PANTHER" id="PTHR23110:SF111">
    <property type="entry name" value="LONGITUDINALS LACKING PROTEIN, ISOFORMS F_I_K_T"/>
    <property type="match status" value="1"/>
</dbReference>
<feature type="region of interest" description="Disordered" evidence="10">
    <location>
        <begin position="444"/>
        <end position="657"/>
    </location>
</feature>
<organism evidence="13">
    <name type="scientific">Apis mellifera</name>
    <name type="common">Honeybee</name>
    <dbReference type="NCBI Taxonomy" id="7460"/>
    <lineage>
        <taxon>Eukaryota</taxon>
        <taxon>Metazoa</taxon>
        <taxon>Ecdysozoa</taxon>
        <taxon>Arthropoda</taxon>
        <taxon>Hexapoda</taxon>
        <taxon>Insecta</taxon>
        <taxon>Pterygota</taxon>
        <taxon>Neoptera</taxon>
        <taxon>Endopterygota</taxon>
        <taxon>Hymenoptera</taxon>
        <taxon>Apocrita</taxon>
        <taxon>Aculeata</taxon>
        <taxon>Apoidea</taxon>
        <taxon>Anthophila</taxon>
        <taxon>Apidae</taxon>
        <taxon>Apis</taxon>
    </lineage>
</organism>
<evidence type="ECO:0000256" key="5">
    <source>
        <dbReference type="ARBA" id="ARBA00023015"/>
    </source>
</evidence>
<dbReference type="GeneID" id="725336"/>
<feature type="compositionally biased region" description="Basic residues" evidence="10">
    <location>
        <begin position="194"/>
        <end position="203"/>
    </location>
</feature>
<feature type="compositionally biased region" description="Basic and acidic residues" evidence="10">
    <location>
        <begin position="444"/>
        <end position="459"/>
    </location>
</feature>
<dbReference type="GO" id="GO:0035167">
    <property type="term" value="P:larval lymph gland hemopoiesis"/>
    <property type="evidence" value="ECO:0007669"/>
    <property type="project" value="UniProtKB-ARBA"/>
</dbReference>
<evidence type="ECO:0000256" key="9">
    <source>
        <dbReference type="PROSITE-ProRule" id="PRU00042"/>
    </source>
</evidence>
<dbReference type="GO" id="GO:0008270">
    <property type="term" value="F:zinc ion binding"/>
    <property type="evidence" value="ECO:0007669"/>
    <property type="project" value="UniProtKB-KW"/>
</dbReference>
<dbReference type="GO" id="GO:0008406">
    <property type="term" value="P:gonad development"/>
    <property type="evidence" value="ECO:0007669"/>
    <property type="project" value="UniProtKB-ARBA"/>
</dbReference>
<accession>A0A8B6Z7X3</accession>
<evidence type="ECO:0000313" key="16">
    <source>
        <dbReference type="RefSeq" id="XP_006567541.1"/>
    </source>
</evidence>
<sequence length="820" mass="92394">MEDDQQFCLRWNNHQSTLIQNFDTLLESGTLVDCTLAAEGKYLKAHKVVLSACSPYFEGLLSEHYDKHPVFILKDVKFKELKAMMDYMYRGEVNISQDQLAALLKAAESLQIKGLSESRTSGSSKTDFRQQKVVPQTTSQMDIPQSSSGLTIEKNKVPRQGMAQGSVGDLPEDSASPQIPKGLSSREGSQSPTSRKRKKFRRKSIGDDNSIENHEASNSSDMPQQMSVPALGIAPVADEKVHADPTDSIGRSALMTQLTKPADEMLQLPLEKPEPNDNLIEPKSEYLEDQEESVEDLTLDDDMNDLNEMEQDNNRAGPSHDPSQHPAGIGAWHVTGDRSNAGGVVGSVAGAPGTTDEVFLAAQEAAQAHRDSQGNARRKKRTRFEAEQLERILCALTKNEEISIRPIAKVVRKVNNHEKMMTSPILFDREKENLIERRIDENESRESLIDDNASNKESIEGFSSEENVREEGGAKEERNKDTSEETSDKTSLKWAESEQEMEISCIRLDSSPPPKLNKLNKKLRDQGWSEGRGKVAAFKEGRNERGGKCKGRKDWRGRSESSSKLEASRERVEKWREREENRGARASSERRVGQKGENSRERVFNKSWRGTSWKQRKEDKRVEEEGSSFVGNRKEVGEKEDVAGPSNEDNRMRRDSISSTASTVTEWMDAVDLSKYRTTYACKLCKKTFLRATNLSSHMKRNCLKNPEAKCNKRSVNNSSHVCKTCGHCFKERKSLTHHIRNECGRISTCEFCNRIFKAAKVPYRHYGICKNKQTRRNNATPVSYVRRFGQRSNDESDCSISECSSPSLNITDEMASDTE</sequence>
<keyword evidence="9" id="KW-0479">Metal-binding</keyword>
<dbReference type="GO" id="GO:0006357">
    <property type="term" value="P:regulation of transcription by RNA polymerase II"/>
    <property type="evidence" value="ECO:0007669"/>
    <property type="project" value="TreeGrafter"/>
</dbReference>
<protein>
    <submittedName>
        <fullName evidence="15 16">Longitudinals lacking protein, isoforms A/B/D/L isoform X1</fullName>
    </submittedName>
</protein>
<dbReference type="GO" id="GO:0045467">
    <property type="term" value="P:R7 cell development"/>
    <property type="evidence" value="ECO:0007669"/>
    <property type="project" value="UniProtKB-ARBA"/>
</dbReference>
<evidence type="ECO:0000256" key="7">
    <source>
        <dbReference type="ARBA" id="ARBA00023242"/>
    </source>
</evidence>
<dbReference type="RefSeq" id="XP_006567543.1">
    <property type="nucleotide sequence ID" value="XM_006567480.3"/>
</dbReference>
<dbReference type="GO" id="GO:0016199">
    <property type="term" value="P:axon midline choice point recognition"/>
    <property type="evidence" value="ECO:0007669"/>
    <property type="project" value="UniProtKB-ARBA"/>
</dbReference>
<accession>A0A7M7GUY0</accession>
<dbReference type="GO" id="GO:0005634">
    <property type="term" value="C:nucleus"/>
    <property type="evidence" value="ECO:0007669"/>
    <property type="project" value="UniProtKB-SubCell"/>
</dbReference>
<evidence type="ECO:0000256" key="1">
    <source>
        <dbReference type="ARBA" id="ARBA00004123"/>
    </source>
</evidence>
<dbReference type="InterPro" id="IPR000210">
    <property type="entry name" value="BTB/POZ_dom"/>
</dbReference>
<reference evidence="15 16" key="2">
    <citation type="submission" date="2025-04" db="UniProtKB">
        <authorList>
            <consortium name="RefSeq"/>
        </authorList>
    </citation>
    <scope>IDENTIFICATION</scope>
    <source>
        <strain evidence="15 16">DH4</strain>
        <tissue evidence="15 16">Whole body</tissue>
    </source>
</reference>
<accession>A0A7M7H2C9</accession>
<dbReference type="CDD" id="cd18315">
    <property type="entry name" value="BTB_POZ_BAB-like"/>
    <property type="match status" value="1"/>
</dbReference>
<dbReference type="GO" id="GO:0007464">
    <property type="term" value="P:R3/R4 cell fate commitment"/>
    <property type="evidence" value="ECO:0007669"/>
    <property type="project" value="UniProtKB-ARBA"/>
</dbReference>
<evidence type="ECO:0000256" key="10">
    <source>
        <dbReference type="SAM" id="MobiDB-lite"/>
    </source>
</evidence>
<evidence type="ECO:0000313" key="13">
    <source>
        <dbReference type="EnsemblMetazoa" id="XP_006567543"/>
    </source>
</evidence>
<feature type="region of interest" description="Disordered" evidence="10">
    <location>
        <begin position="794"/>
        <end position="820"/>
    </location>
</feature>
<feature type="domain" description="C2H2-type" evidence="12">
    <location>
        <begin position="680"/>
        <end position="707"/>
    </location>
</feature>
<dbReference type="InterPro" id="IPR011333">
    <property type="entry name" value="SKP1/BTB/POZ_sf"/>
</dbReference>
<reference evidence="13" key="1">
    <citation type="submission" date="2021-01" db="UniProtKB">
        <authorList>
            <consortium name="EnsemblMetazoa"/>
        </authorList>
    </citation>
    <scope>IDENTIFICATION</scope>
    <source>
        <strain evidence="13">DH4</strain>
    </source>
</reference>
<dbReference type="PROSITE" id="PS50097">
    <property type="entry name" value="BTB"/>
    <property type="match status" value="1"/>
</dbReference>
<keyword evidence="9" id="KW-0862">Zinc</keyword>
<feature type="compositionally biased region" description="Polar residues" evidence="10">
    <location>
        <begin position="216"/>
        <end position="225"/>
    </location>
</feature>
<dbReference type="GO" id="GO:0007526">
    <property type="term" value="P:larval somatic muscle development"/>
    <property type="evidence" value="ECO:0007669"/>
    <property type="project" value="UniProtKB-ARBA"/>
</dbReference>
<dbReference type="RefSeq" id="XP_006567540.1">
    <property type="nucleotide sequence ID" value="XM_006567477.3"/>
</dbReference>
<evidence type="ECO:0000259" key="12">
    <source>
        <dbReference type="PROSITE" id="PS50157"/>
    </source>
</evidence>
<name>A0A7M7GUY0_APIME</name>
<dbReference type="InterPro" id="IPR051095">
    <property type="entry name" value="Dros_DevTransReg"/>
</dbReference>
<dbReference type="EnsemblMetazoa" id="XM_006567478">
    <property type="protein sequence ID" value="XP_006567541"/>
    <property type="gene ID" value="LOC725336"/>
</dbReference>
<evidence type="ECO:0000256" key="3">
    <source>
        <dbReference type="ARBA" id="ARBA00022782"/>
    </source>
</evidence>
<comment type="subcellular location">
    <subcellularLocation>
        <location evidence="1">Nucleus</location>
    </subcellularLocation>
</comment>
<dbReference type="Proteomes" id="UP000005203">
    <property type="component" value="Linkage group LG9"/>
</dbReference>
<dbReference type="PROSITE" id="PS50157">
    <property type="entry name" value="ZINC_FINGER_C2H2_2"/>
    <property type="match status" value="2"/>
</dbReference>
<keyword evidence="5" id="KW-0805">Transcription regulation</keyword>
<dbReference type="Gene3D" id="3.30.710.10">
    <property type="entry name" value="Potassium Channel Kv1.1, Chain A"/>
    <property type="match status" value="1"/>
</dbReference>
<feature type="compositionally biased region" description="Basic and acidic residues" evidence="10">
    <location>
        <begin position="632"/>
        <end position="656"/>
    </location>
</feature>
<keyword evidence="4" id="KW-0524">Neurogenesis</keyword>
<dbReference type="AlphaFoldDB" id="A0A7M7GUY0"/>
<dbReference type="OrthoDB" id="407106at2759"/>
<comment type="function">
    <text evidence="8">Putative transcription factor required for axon growth and guidance in the central and peripheral nervous systems. Repels CNS axons away from the midline by promoting the expression of the midline repellent sli and its receptor robo.</text>
</comment>
<gene>
    <name evidence="15 16 17" type="primary">LOC725336</name>
</gene>
<keyword evidence="7" id="KW-0539">Nucleus</keyword>
<accession>A0A8B6Z419</accession>
<evidence type="ECO:0000259" key="11">
    <source>
        <dbReference type="PROSITE" id="PS50097"/>
    </source>
</evidence>